<keyword evidence="5" id="KW-0862">Zinc</keyword>
<evidence type="ECO:0000256" key="5">
    <source>
        <dbReference type="ARBA" id="ARBA00022833"/>
    </source>
</evidence>
<feature type="domain" description="JmjN" evidence="11">
    <location>
        <begin position="34"/>
        <end position="75"/>
    </location>
</feature>
<feature type="region of interest" description="Disordered" evidence="8">
    <location>
        <begin position="1"/>
        <end position="32"/>
    </location>
</feature>
<evidence type="ECO:0000256" key="1">
    <source>
        <dbReference type="ARBA" id="ARBA00004123"/>
    </source>
</evidence>
<evidence type="ECO:0000256" key="7">
    <source>
        <dbReference type="PROSITE-ProRule" id="PRU00146"/>
    </source>
</evidence>
<dbReference type="InterPro" id="IPR004198">
    <property type="entry name" value="Znf_C5HC2"/>
</dbReference>
<dbReference type="PANTHER" id="PTHR10694:SF133">
    <property type="entry name" value="LYSINE-SPECIFIC DEMETHYLASE JMJ17"/>
    <property type="match status" value="1"/>
</dbReference>
<sequence length="1878" mass="212871">MGKGRPRAVEKGVLVQNSSSSSEASSSSLNVPPAPVYYPSEEEFKDPLEYIHKIRTEAERYGICRIVPPQGWSPPFAINSDSFSFPTKTQAIHQLQVRPASCDSETFELEYTRFLEEQGGRKSRKKRVVFEGEDLDLCKLFNAVKRFGGYDKVLDDKKWGEVSRFVKSGQKVSECGKHVLCQLYREHLYDYEKYYNLLNKDARKSSKRSLQNDRKVSDQVEFSFSKRRRKNANGDKTKVCEEVVKEENLDQICEQCRSGLHGEQMLLCDRCNKGWHIYCLSPPLKQIPPGNWYCFDCLNSEKDSFGFVPGKKFMIDAFRRVADRAKRKWFGSEFVSRVQVESKFWEIVEGLAGEVEVMYGSDLDTSVYGSGFPRLNDQRPESVDPELWDEYCSSPWNLNNLPKLKGSMLQAVHQNITGVMVPWLYVGMLFSAFCWHFEDHCFYSMNYLHWGEPKCWYSIPGSEAGSFEKVMKESLPDLFDAQPDLLFQLVTMLNPSVLQEKGVPVYSVLQEPGNFVITFPRSYHGGFNFGLNCAEAVNFAPADWLPHGGFGAKLYQMYHKTAVLSHEELLCVVAKGDYDSKASPHLVKELLRVYTKEKSWREKLWRGGIVRTSRMPPRKCPEYVGTEEDSTCVICKQYLYLSAVSCRCRRSAFVCLEHWEHLCECKSIRRRLRYRHTLAELHGLVRMVDRRISEERVQNYSIRKQITYSNDLTALTKKVKGVLVSLPQLAEQWILRSCRFLENQYSSGTCVSLLKEAEQFLWAGSEMDAVREVVQKVIVAKEWAEGIKHCLHKIQNWTSDKLNDLERVHMEHVNELLSHDPVPCDEPGRHKLQEHADEARLLIRDIETALSSCSEISKLESVNSRACEFPIYVKESEKLSKKVSSAKVWIDQARKSLAGECSTVVDVNSLYKLKSEILDLEVELPEVEMLSSLIEKAELCQLQCSHVLQAPLVLKDVASIIQEFGDLNINVPEFMLLKQYHSDAVSWISRRDDVLSNILEREDQCKVIEELNCLIKDGASIRISVDGLPLLESELKKACCREKALKARDTKRPLELIKELVEEATMLHIESEKAFVDISDMLAAALCWEETAKQLLAHGASLCKFESLIRSSSDIFILLPTLDDVNNAVLKAKCWLKEAEAFLSCSSSPATGSSSLLKLDHLKGLLGQSNWLKVSLAEFERLQVILRDCEEWEKVARSALNDAICIFNVGDIMVPEKSSELVSEIQCLHSRMESIKVAGSSLRCDLPEILEVQNASSTLQWCARALSLCTSAPSWQDVQNLIKDFGSLSVAHVSKGLCSSLISGVKWLHKAFDAISLPTESGRCSFSHAEEVLAEYQCIANIFPMMMVDQLVNAIGKHKQWKERVDRFLSLSPGLRSLSEMQELEELGRAAAFGCGELELILSESKNVEEWKRRCAEIVGESLDDKAALLRALQKIITSLDLSMCIFDKSERCGGKFVNMCCTRILDDQESIICSSCKNRYHLECLDPLLADAEVAATYICIYCQFRNSGIKVPKGGHIFSGAKKAELSLLVELLSLSDSFSVRINEVGVLQEIVEKALIVRKGLKEVAEFVLSYKDKDLKPVSEKLAIALKAIEAAGVYDHEVDGDFQLAVARHSWKVRVDQILASGLKKPTLQEIHHLMEEAFTTDISPEDYFRLRLSELKDTATHWADRANKVSNDSGALALDKVFELISEVENLPFHLEEELESLRARSKLYCICRKPRDNGPMVTCAKCEELYHGECIKLAPPPRPIYICPACKTGSESEGEELLRLATPLEMEEDDKILYLAMKRSSSDMSKVEVEPKTPSPRSSHVKVGRIATKSQNKKSGASRNGDNNGGRRSLSTGIDRLWWRNRKPFRRAAKKRTQLQSLTQLFLVNQ</sequence>
<dbReference type="EMBL" id="CAMGYJ010000005">
    <property type="protein sequence ID" value="CAI0414410.1"/>
    <property type="molecule type" value="Genomic_DNA"/>
</dbReference>
<name>A0AAV0JWR3_9ROSI</name>
<dbReference type="CDD" id="cd15543">
    <property type="entry name" value="PHD_RSF1"/>
    <property type="match status" value="1"/>
</dbReference>
<dbReference type="SMART" id="SM00545">
    <property type="entry name" value="JmjN"/>
    <property type="match status" value="1"/>
</dbReference>
<dbReference type="InterPro" id="IPR013083">
    <property type="entry name" value="Znf_RING/FYVE/PHD"/>
</dbReference>
<dbReference type="SMART" id="SM00501">
    <property type="entry name" value="BRIGHT"/>
    <property type="match status" value="1"/>
</dbReference>
<dbReference type="GO" id="GO:0005634">
    <property type="term" value="C:nucleus"/>
    <property type="evidence" value="ECO:0007669"/>
    <property type="project" value="UniProtKB-SubCell"/>
</dbReference>
<dbReference type="Pfam" id="PF02928">
    <property type="entry name" value="zf-C5HC2"/>
    <property type="match status" value="1"/>
</dbReference>
<dbReference type="SMART" id="SM00249">
    <property type="entry name" value="PHD"/>
    <property type="match status" value="3"/>
</dbReference>
<dbReference type="Pfam" id="PF02373">
    <property type="entry name" value="JmjC"/>
    <property type="match status" value="1"/>
</dbReference>
<dbReference type="Proteomes" id="UP001154282">
    <property type="component" value="Unassembled WGS sequence"/>
</dbReference>
<dbReference type="InterPro" id="IPR036431">
    <property type="entry name" value="ARID_dom_sf"/>
</dbReference>
<evidence type="ECO:0000256" key="4">
    <source>
        <dbReference type="ARBA" id="ARBA00022771"/>
    </source>
</evidence>
<evidence type="ECO:0000313" key="14">
    <source>
        <dbReference type="Proteomes" id="UP001154282"/>
    </source>
</evidence>
<accession>A0AAV0JWR3</accession>
<evidence type="ECO:0000259" key="10">
    <source>
        <dbReference type="PROSITE" id="PS51011"/>
    </source>
</evidence>
<dbReference type="PROSITE" id="PS51011">
    <property type="entry name" value="ARID"/>
    <property type="match status" value="1"/>
</dbReference>
<dbReference type="InterPro" id="IPR019787">
    <property type="entry name" value="Znf_PHD-finger"/>
</dbReference>
<feature type="region of interest" description="Disordered" evidence="8">
    <location>
        <begin position="1795"/>
        <end position="1843"/>
    </location>
</feature>
<dbReference type="InterPro" id="IPR019786">
    <property type="entry name" value="Zinc_finger_PHD-type_CS"/>
</dbReference>
<protein>
    <submittedName>
        <fullName evidence="13">Uncharacterized protein</fullName>
    </submittedName>
</protein>
<dbReference type="PROSITE" id="PS51184">
    <property type="entry name" value="JMJC"/>
    <property type="match status" value="1"/>
</dbReference>
<dbReference type="Pfam" id="PF01388">
    <property type="entry name" value="ARID"/>
    <property type="match status" value="1"/>
</dbReference>
<evidence type="ECO:0000256" key="6">
    <source>
        <dbReference type="ARBA" id="ARBA00023242"/>
    </source>
</evidence>
<dbReference type="PROSITE" id="PS50016">
    <property type="entry name" value="ZF_PHD_2"/>
    <property type="match status" value="2"/>
</dbReference>
<comment type="caution">
    <text evidence="13">The sequence shown here is derived from an EMBL/GenBank/DDBJ whole genome shotgun (WGS) entry which is preliminary data.</text>
</comment>
<dbReference type="Pfam" id="PF08429">
    <property type="entry name" value="PLU-1"/>
    <property type="match status" value="1"/>
</dbReference>
<dbReference type="CDD" id="cd16100">
    <property type="entry name" value="ARID"/>
    <property type="match status" value="1"/>
</dbReference>
<keyword evidence="4 7" id="KW-0863">Zinc-finger</keyword>
<feature type="compositionally biased region" description="Polar residues" evidence="8">
    <location>
        <begin position="1820"/>
        <end position="1834"/>
    </location>
</feature>
<evidence type="ECO:0000256" key="3">
    <source>
        <dbReference type="ARBA" id="ARBA00022737"/>
    </source>
</evidence>
<dbReference type="GO" id="GO:0010468">
    <property type="term" value="P:regulation of gene expression"/>
    <property type="evidence" value="ECO:0007669"/>
    <property type="project" value="UniProtKB-ARBA"/>
</dbReference>
<evidence type="ECO:0000259" key="12">
    <source>
        <dbReference type="PROSITE" id="PS51184"/>
    </source>
</evidence>
<feature type="domain" description="JmjC" evidence="12">
    <location>
        <begin position="390"/>
        <end position="556"/>
    </location>
</feature>
<evidence type="ECO:0000259" key="11">
    <source>
        <dbReference type="PROSITE" id="PS51183"/>
    </source>
</evidence>
<keyword evidence="2" id="KW-0479">Metal-binding</keyword>
<dbReference type="SMART" id="SM01014">
    <property type="entry name" value="ARID"/>
    <property type="match status" value="1"/>
</dbReference>
<dbReference type="SUPFAM" id="SSF57903">
    <property type="entry name" value="FYVE/PHD zinc finger"/>
    <property type="match status" value="3"/>
</dbReference>
<dbReference type="Gene3D" id="3.30.40.10">
    <property type="entry name" value="Zinc/RING finger domain, C3HC4 (zinc finger)"/>
    <property type="match status" value="3"/>
</dbReference>
<dbReference type="InterPro" id="IPR003349">
    <property type="entry name" value="JmjN"/>
</dbReference>
<dbReference type="Gene3D" id="1.10.150.60">
    <property type="entry name" value="ARID DNA-binding domain"/>
    <property type="match status" value="1"/>
</dbReference>
<dbReference type="FunFam" id="2.60.120.650:FF:000042">
    <property type="entry name" value="Transcription factor jumonji (JmjC) domain-containing protein"/>
    <property type="match status" value="1"/>
</dbReference>
<evidence type="ECO:0000259" key="9">
    <source>
        <dbReference type="PROSITE" id="PS50016"/>
    </source>
</evidence>
<dbReference type="PROSITE" id="PS51183">
    <property type="entry name" value="JMJN"/>
    <property type="match status" value="1"/>
</dbReference>
<keyword evidence="3" id="KW-0677">Repeat</keyword>
<dbReference type="InterPro" id="IPR001965">
    <property type="entry name" value="Znf_PHD"/>
</dbReference>
<dbReference type="PANTHER" id="PTHR10694">
    <property type="entry name" value="LYSINE-SPECIFIC DEMETHYLASE"/>
    <property type="match status" value="1"/>
</dbReference>
<dbReference type="CDD" id="cd15489">
    <property type="entry name" value="PHD_SF"/>
    <property type="match status" value="1"/>
</dbReference>
<evidence type="ECO:0000256" key="2">
    <source>
        <dbReference type="ARBA" id="ARBA00022723"/>
    </source>
</evidence>
<evidence type="ECO:0000256" key="8">
    <source>
        <dbReference type="SAM" id="MobiDB-lite"/>
    </source>
</evidence>
<dbReference type="FunFam" id="2.60.120.650:FF:000078">
    <property type="entry name" value="Predicted protein"/>
    <property type="match status" value="1"/>
</dbReference>
<dbReference type="GO" id="GO:0008270">
    <property type="term" value="F:zinc ion binding"/>
    <property type="evidence" value="ECO:0007669"/>
    <property type="project" value="UniProtKB-KW"/>
</dbReference>
<dbReference type="InterPro" id="IPR011011">
    <property type="entry name" value="Znf_FYVE_PHD"/>
</dbReference>
<dbReference type="InterPro" id="IPR003347">
    <property type="entry name" value="JmjC_dom"/>
</dbReference>
<dbReference type="GO" id="GO:0032452">
    <property type="term" value="F:histone demethylase activity"/>
    <property type="evidence" value="ECO:0007669"/>
    <property type="project" value="TreeGrafter"/>
</dbReference>
<dbReference type="Pfam" id="PF00628">
    <property type="entry name" value="PHD"/>
    <property type="match status" value="2"/>
</dbReference>
<dbReference type="SUPFAM" id="SSF46774">
    <property type="entry name" value="ARID-like"/>
    <property type="match status" value="1"/>
</dbReference>
<dbReference type="Gene3D" id="2.60.120.650">
    <property type="entry name" value="Cupin"/>
    <property type="match status" value="1"/>
</dbReference>
<dbReference type="InterPro" id="IPR001606">
    <property type="entry name" value="ARID_dom"/>
</dbReference>
<dbReference type="SUPFAM" id="SSF51197">
    <property type="entry name" value="Clavaminate synthase-like"/>
    <property type="match status" value="1"/>
</dbReference>
<evidence type="ECO:0000313" key="13">
    <source>
        <dbReference type="EMBL" id="CAI0414410.1"/>
    </source>
</evidence>
<dbReference type="InterPro" id="IPR013637">
    <property type="entry name" value="Lys_sp_deMease-like_dom"/>
</dbReference>
<feature type="domain" description="ARID" evidence="10">
    <location>
        <begin position="101"/>
        <end position="196"/>
    </location>
</feature>
<feature type="domain" description="PHD-type" evidence="9">
    <location>
        <begin position="250"/>
        <end position="300"/>
    </location>
</feature>
<feature type="domain" description="PHD-type" evidence="9">
    <location>
        <begin position="1714"/>
        <end position="1761"/>
    </location>
</feature>
<proteinExistence type="predicted"/>
<dbReference type="SMART" id="SM00558">
    <property type="entry name" value="JmjC"/>
    <property type="match status" value="1"/>
</dbReference>
<comment type="subcellular location">
    <subcellularLocation>
        <location evidence="1">Nucleus</location>
    </subcellularLocation>
</comment>
<gene>
    <name evidence="13" type="ORF">LITE_LOCUS16278</name>
</gene>
<keyword evidence="14" id="KW-1185">Reference proteome</keyword>
<dbReference type="GO" id="GO:0003677">
    <property type="term" value="F:DNA binding"/>
    <property type="evidence" value="ECO:0007669"/>
    <property type="project" value="InterPro"/>
</dbReference>
<keyword evidence="6" id="KW-0539">Nucleus</keyword>
<dbReference type="PROSITE" id="PS01359">
    <property type="entry name" value="ZF_PHD_1"/>
    <property type="match status" value="2"/>
</dbReference>
<feature type="compositionally biased region" description="Low complexity" evidence="8">
    <location>
        <begin position="18"/>
        <end position="28"/>
    </location>
</feature>
<dbReference type="GO" id="GO:0000785">
    <property type="term" value="C:chromatin"/>
    <property type="evidence" value="ECO:0007669"/>
    <property type="project" value="TreeGrafter"/>
</dbReference>
<dbReference type="Pfam" id="PF02375">
    <property type="entry name" value="JmjN"/>
    <property type="match status" value="1"/>
</dbReference>
<reference evidence="13" key="1">
    <citation type="submission" date="2022-08" db="EMBL/GenBank/DDBJ databases">
        <authorList>
            <person name="Gutierrez-Valencia J."/>
        </authorList>
    </citation>
    <scope>NUCLEOTIDE SEQUENCE</scope>
</reference>
<organism evidence="13 14">
    <name type="scientific">Linum tenue</name>
    <dbReference type="NCBI Taxonomy" id="586396"/>
    <lineage>
        <taxon>Eukaryota</taxon>
        <taxon>Viridiplantae</taxon>
        <taxon>Streptophyta</taxon>
        <taxon>Embryophyta</taxon>
        <taxon>Tracheophyta</taxon>
        <taxon>Spermatophyta</taxon>
        <taxon>Magnoliopsida</taxon>
        <taxon>eudicotyledons</taxon>
        <taxon>Gunneridae</taxon>
        <taxon>Pentapetalae</taxon>
        <taxon>rosids</taxon>
        <taxon>fabids</taxon>
        <taxon>Malpighiales</taxon>
        <taxon>Linaceae</taxon>
        <taxon>Linum</taxon>
    </lineage>
</organism>